<evidence type="ECO:0000256" key="4">
    <source>
        <dbReference type="ARBA" id="ARBA00023136"/>
    </source>
</evidence>
<dbReference type="Proteomes" id="UP000219338">
    <property type="component" value="Unassembled WGS sequence"/>
</dbReference>
<dbReference type="GO" id="GO:0016020">
    <property type="term" value="C:membrane"/>
    <property type="evidence" value="ECO:0007669"/>
    <property type="project" value="UniProtKB-SubCell"/>
</dbReference>
<keyword evidence="4" id="KW-0472">Membrane</keyword>
<protein>
    <submittedName>
        <fullName evidence="6">Uncharacterized protein</fullName>
    </submittedName>
</protein>
<evidence type="ECO:0000256" key="3">
    <source>
        <dbReference type="ARBA" id="ARBA00022989"/>
    </source>
</evidence>
<reference evidence="7" key="1">
    <citation type="journal article" date="2017" name="Nat. Ecol. Evol.">
        <title>Genome expansion and lineage-specific genetic innovations in the forest pathogenic fungi Armillaria.</title>
        <authorList>
            <person name="Sipos G."/>
            <person name="Prasanna A.N."/>
            <person name="Walter M.C."/>
            <person name="O'Connor E."/>
            <person name="Balint B."/>
            <person name="Krizsan K."/>
            <person name="Kiss B."/>
            <person name="Hess J."/>
            <person name="Varga T."/>
            <person name="Slot J."/>
            <person name="Riley R."/>
            <person name="Boka B."/>
            <person name="Rigling D."/>
            <person name="Barry K."/>
            <person name="Lee J."/>
            <person name="Mihaltcheva S."/>
            <person name="LaButti K."/>
            <person name="Lipzen A."/>
            <person name="Waldron R."/>
            <person name="Moloney N.M."/>
            <person name="Sperisen C."/>
            <person name="Kredics L."/>
            <person name="Vagvoelgyi C."/>
            <person name="Patrignani A."/>
            <person name="Fitzpatrick D."/>
            <person name="Nagy I."/>
            <person name="Doyle S."/>
            <person name="Anderson J.B."/>
            <person name="Grigoriev I.V."/>
            <person name="Gueldener U."/>
            <person name="Muensterkoetter M."/>
            <person name="Nagy L.G."/>
        </authorList>
    </citation>
    <scope>NUCLEOTIDE SEQUENCE [LARGE SCALE GENOMIC DNA]</scope>
    <source>
        <strain evidence="7">C18/9</strain>
    </source>
</reference>
<dbReference type="PANTHER" id="PTHR47804">
    <property type="entry name" value="60S RIBOSOMAL PROTEIN L19"/>
    <property type="match status" value="1"/>
</dbReference>
<dbReference type="STRING" id="47428.A0A284QKG3"/>
<keyword evidence="5" id="KW-0732">Signal</keyword>
<evidence type="ECO:0000256" key="2">
    <source>
        <dbReference type="ARBA" id="ARBA00022692"/>
    </source>
</evidence>
<keyword evidence="3" id="KW-1133">Transmembrane helix</keyword>
<evidence type="ECO:0000256" key="1">
    <source>
        <dbReference type="ARBA" id="ARBA00004141"/>
    </source>
</evidence>
<dbReference type="PANTHER" id="PTHR47804:SF1">
    <property type="entry name" value="DUF2421 DOMAIN-CONTAINING PROTEIN"/>
    <property type="match status" value="1"/>
</dbReference>
<dbReference type="EMBL" id="FUEG01000001">
    <property type="protein sequence ID" value="SJK96948.1"/>
    <property type="molecule type" value="Genomic_DNA"/>
</dbReference>
<keyword evidence="2" id="KW-0812">Transmembrane</keyword>
<evidence type="ECO:0000313" key="6">
    <source>
        <dbReference type="EMBL" id="SJK96948.1"/>
    </source>
</evidence>
<sequence length="111" mass="12508">MVGNIILYLSTLASAFRLKAPLPPYLPPAEKSREQLVDAIRRLDVVRNRDIKGSRQLLFFAYALTMKGVTQELESLGRTLQDAFGVIGQTPEEFTALFMDEEDSRRISYAA</sequence>
<dbReference type="InterPro" id="IPR052430">
    <property type="entry name" value="IVT-Associated"/>
</dbReference>
<dbReference type="OrthoDB" id="68611at2759"/>
<name>A0A284QKG3_ARMOS</name>
<comment type="subcellular location">
    <subcellularLocation>
        <location evidence="1">Membrane</location>
        <topology evidence="1">Multi-pass membrane protein</topology>
    </subcellularLocation>
</comment>
<keyword evidence="7" id="KW-1185">Reference proteome</keyword>
<dbReference type="AlphaFoldDB" id="A0A284QKG3"/>
<proteinExistence type="predicted"/>
<gene>
    <name evidence="6" type="ORF">ARMOST_00197</name>
</gene>
<evidence type="ECO:0000256" key="5">
    <source>
        <dbReference type="SAM" id="SignalP"/>
    </source>
</evidence>
<feature type="signal peptide" evidence="5">
    <location>
        <begin position="1"/>
        <end position="15"/>
    </location>
</feature>
<accession>A0A284QKG3</accession>
<evidence type="ECO:0000313" key="7">
    <source>
        <dbReference type="Proteomes" id="UP000219338"/>
    </source>
</evidence>
<feature type="chain" id="PRO_5013126079" evidence="5">
    <location>
        <begin position="16"/>
        <end position="111"/>
    </location>
</feature>
<organism evidence="6 7">
    <name type="scientific">Armillaria ostoyae</name>
    <name type="common">Armillaria root rot fungus</name>
    <dbReference type="NCBI Taxonomy" id="47428"/>
    <lineage>
        <taxon>Eukaryota</taxon>
        <taxon>Fungi</taxon>
        <taxon>Dikarya</taxon>
        <taxon>Basidiomycota</taxon>
        <taxon>Agaricomycotina</taxon>
        <taxon>Agaricomycetes</taxon>
        <taxon>Agaricomycetidae</taxon>
        <taxon>Agaricales</taxon>
        <taxon>Marasmiineae</taxon>
        <taxon>Physalacriaceae</taxon>
        <taxon>Armillaria</taxon>
    </lineage>
</organism>